<reference evidence="1 2" key="1">
    <citation type="submission" date="2024-01" db="EMBL/GenBank/DDBJ databases">
        <title>Genome assemblies of Stephania.</title>
        <authorList>
            <person name="Yang L."/>
        </authorList>
    </citation>
    <scope>NUCLEOTIDE SEQUENCE [LARGE SCALE GENOMIC DNA]</scope>
    <source>
        <strain evidence="1">YNDBR</strain>
        <tissue evidence="1">Leaf</tissue>
    </source>
</reference>
<dbReference type="Pfam" id="PF02458">
    <property type="entry name" value="Transferase"/>
    <property type="match status" value="1"/>
</dbReference>
<protein>
    <submittedName>
        <fullName evidence="1">Uncharacterized protein</fullName>
    </submittedName>
</protein>
<proteinExistence type="predicted"/>
<sequence length="155" mass="17707">MFESRYDSEKDYNANSSVDYSIKVRVERFINAHTIFVKGTIINEDQSSKTQNISINIYFILSDVNFVYSWKLKNPPLPSGYYGNAFVFPMVVGAPGEVRARGLEYAAEKVRRAKGEVMEEYVRSKADMMVERRRPHFTVARTYGVERDQGGVQGG</sequence>
<dbReference type="AlphaFoldDB" id="A0AAP0KZC5"/>
<comment type="caution">
    <text evidence="1">The sequence shown here is derived from an EMBL/GenBank/DDBJ whole genome shotgun (WGS) entry which is preliminary data.</text>
</comment>
<dbReference type="Gene3D" id="3.30.559.10">
    <property type="entry name" value="Chloramphenicol acetyltransferase-like domain"/>
    <property type="match status" value="1"/>
</dbReference>
<evidence type="ECO:0000313" key="1">
    <source>
        <dbReference type="EMBL" id="KAK9160637.1"/>
    </source>
</evidence>
<dbReference type="InterPro" id="IPR023213">
    <property type="entry name" value="CAT-like_dom_sf"/>
</dbReference>
<keyword evidence="2" id="KW-1185">Reference proteome</keyword>
<organism evidence="1 2">
    <name type="scientific">Stephania yunnanensis</name>
    <dbReference type="NCBI Taxonomy" id="152371"/>
    <lineage>
        <taxon>Eukaryota</taxon>
        <taxon>Viridiplantae</taxon>
        <taxon>Streptophyta</taxon>
        <taxon>Embryophyta</taxon>
        <taxon>Tracheophyta</taxon>
        <taxon>Spermatophyta</taxon>
        <taxon>Magnoliopsida</taxon>
        <taxon>Ranunculales</taxon>
        <taxon>Menispermaceae</taxon>
        <taxon>Menispermoideae</taxon>
        <taxon>Cissampelideae</taxon>
        <taxon>Stephania</taxon>
    </lineage>
</organism>
<dbReference type="Proteomes" id="UP001420932">
    <property type="component" value="Unassembled WGS sequence"/>
</dbReference>
<accession>A0AAP0KZC5</accession>
<name>A0AAP0KZC5_9MAGN</name>
<evidence type="ECO:0000313" key="2">
    <source>
        <dbReference type="Proteomes" id="UP001420932"/>
    </source>
</evidence>
<dbReference type="EMBL" id="JBBNAF010000003">
    <property type="protein sequence ID" value="KAK9160637.1"/>
    <property type="molecule type" value="Genomic_DNA"/>
</dbReference>
<gene>
    <name evidence="1" type="ORF">Syun_006978</name>
</gene>